<gene>
    <name evidence="3" type="ORF">BDN70DRAFT_148225</name>
</gene>
<dbReference type="EMBL" id="MU155280">
    <property type="protein sequence ID" value="KAF9476839.1"/>
    <property type="molecule type" value="Genomic_DNA"/>
</dbReference>
<dbReference type="OrthoDB" id="5967843at2759"/>
<dbReference type="PANTHER" id="PTHR10039">
    <property type="entry name" value="AMELOGENIN"/>
    <property type="match status" value="1"/>
</dbReference>
<dbReference type="SUPFAM" id="SSF52540">
    <property type="entry name" value="P-loop containing nucleoside triphosphate hydrolases"/>
    <property type="match status" value="1"/>
</dbReference>
<organism evidence="3 4">
    <name type="scientific">Pholiota conissans</name>
    <dbReference type="NCBI Taxonomy" id="109636"/>
    <lineage>
        <taxon>Eukaryota</taxon>
        <taxon>Fungi</taxon>
        <taxon>Dikarya</taxon>
        <taxon>Basidiomycota</taxon>
        <taxon>Agaricomycotina</taxon>
        <taxon>Agaricomycetes</taxon>
        <taxon>Agaricomycetidae</taxon>
        <taxon>Agaricales</taxon>
        <taxon>Agaricineae</taxon>
        <taxon>Strophariaceae</taxon>
        <taxon>Pholiota</taxon>
    </lineage>
</organism>
<feature type="domain" description="Nephrocystin 3-like N-terminal" evidence="2">
    <location>
        <begin position="85"/>
        <end position="241"/>
    </location>
</feature>
<dbReference type="PANTHER" id="PTHR10039:SF17">
    <property type="entry name" value="FUNGAL STAND N-TERMINAL GOODBYE DOMAIN-CONTAINING PROTEIN-RELATED"/>
    <property type="match status" value="1"/>
</dbReference>
<proteinExistence type="predicted"/>
<evidence type="ECO:0000313" key="4">
    <source>
        <dbReference type="Proteomes" id="UP000807469"/>
    </source>
</evidence>
<sequence>MRSQKSIRFFPPHTMFASSNVLIIGGEFVNVSESRHRIAFEKLEKASAPSALHDSSARFDPPKCHPNTRVAILEYLMGWIFGHNDPDALILWLYGPAGAGKSAILQTIAERCFERRILLASFFFGRLDPTRNTVKPFIATLAYQLTITLPQIKPLVESAIECDPLIFDKSLATQLQSLIVDPLKDLSASGFFKNPETCARLILIDGLDECQDPRMQSMVIRVLADTLRSQKLPLIFLIASRPEQHITITFNSTSAAGLWRSLVLDDSFDPEDDIRMFLVDSFEEIRTTHPLKHLVPHAWPTESDIDMLVTKSSGQFIYASVVVKYISAHHDRPHDRLEVIKGLRPARREVPFSELDAVYVHLLSSCPDSSTVIAVLGFIVIEISATKNIEILLDLQPGDVDIALAPLLSILNFRVTPSTDISISFSHASFGDFLVNASRAGQFWINTSASNEQILSSCVEKIMNPLLIDTNRHSQPGSLLLRIWGPIDTIVHHMPLTETMEEILMTMSLPRIWTAWDTITYSEMQQSIRTPISERSHFITILLSSLCPDPIVR</sequence>
<dbReference type="Gene3D" id="3.40.50.300">
    <property type="entry name" value="P-loop containing nucleotide triphosphate hydrolases"/>
    <property type="match status" value="1"/>
</dbReference>
<accession>A0A9P5YWP0</accession>
<dbReference type="AlphaFoldDB" id="A0A9P5YWP0"/>
<dbReference type="Pfam" id="PF24883">
    <property type="entry name" value="NPHP3_N"/>
    <property type="match status" value="1"/>
</dbReference>
<evidence type="ECO:0000259" key="2">
    <source>
        <dbReference type="Pfam" id="PF24883"/>
    </source>
</evidence>
<reference evidence="3" key="1">
    <citation type="submission" date="2020-11" db="EMBL/GenBank/DDBJ databases">
        <authorList>
            <consortium name="DOE Joint Genome Institute"/>
            <person name="Ahrendt S."/>
            <person name="Riley R."/>
            <person name="Andreopoulos W."/>
            <person name="Labutti K."/>
            <person name="Pangilinan J."/>
            <person name="Ruiz-Duenas F.J."/>
            <person name="Barrasa J.M."/>
            <person name="Sanchez-Garcia M."/>
            <person name="Camarero S."/>
            <person name="Miyauchi S."/>
            <person name="Serrano A."/>
            <person name="Linde D."/>
            <person name="Babiker R."/>
            <person name="Drula E."/>
            <person name="Ayuso-Fernandez I."/>
            <person name="Pacheco R."/>
            <person name="Padilla G."/>
            <person name="Ferreira P."/>
            <person name="Barriuso J."/>
            <person name="Kellner H."/>
            <person name="Castanera R."/>
            <person name="Alfaro M."/>
            <person name="Ramirez L."/>
            <person name="Pisabarro A.G."/>
            <person name="Kuo A."/>
            <person name="Tritt A."/>
            <person name="Lipzen A."/>
            <person name="He G."/>
            <person name="Yan M."/>
            <person name="Ng V."/>
            <person name="Cullen D."/>
            <person name="Martin F."/>
            <person name="Rosso M.-N."/>
            <person name="Henrissat B."/>
            <person name="Hibbett D."/>
            <person name="Martinez A.T."/>
            <person name="Grigoriev I.V."/>
        </authorList>
    </citation>
    <scope>NUCLEOTIDE SEQUENCE</scope>
    <source>
        <strain evidence="3">CIRM-BRFM 674</strain>
    </source>
</reference>
<dbReference type="InterPro" id="IPR056884">
    <property type="entry name" value="NPHP3-like_N"/>
</dbReference>
<keyword evidence="4" id="KW-1185">Reference proteome</keyword>
<keyword evidence="1" id="KW-0677">Repeat</keyword>
<evidence type="ECO:0000256" key="1">
    <source>
        <dbReference type="ARBA" id="ARBA00022737"/>
    </source>
</evidence>
<dbReference type="Proteomes" id="UP000807469">
    <property type="component" value="Unassembled WGS sequence"/>
</dbReference>
<dbReference type="InterPro" id="IPR027417">
    <property type="entry name" value="P-loop_NTPase"/>
</dbReference>
<protein>
    <recommendedName>
        <fullName evidence="2">Nephrocystin 3-like N-terminal domain-containing protein</fullName>
    </recommendedName>
</protein>
<comment type="caution">
    <text evidence="3">The sequence shown here is derived from an EMBL/GenBank/DDBJ whole genome shotgun (WGS) entry which is preliminary data.</text>
</comment>
<name>A0A9P5YWP0_9AGAR</name>
<evidence type="ECO:0000313" key="3">
    <source>
        <dbReference type="EMBL" id="KAF9476839.1"/>
    </source>
</evidence>